<dbReference type="CDD" id="cd06261">
    <property type="entry name" value="TM_PBP2"/>
    <property type="match status" value="1"/>
</dbReference>
<dbReference type="AlphaFoldDB" id="A0A5D4NMF4"/>
<proteinExistence type="inferred from homology"/>
<dbReference type="PANTHER" id="PTHR30151:SF20">
    <property type="entry name" value="ABC TRANSPORTER PERMEASE PROTEIN HI_0355-RELATED"/>
    <property type="match status" value="1"/>
</dbReference>
<keyword evidence="6 7" id="KW-0472">Membrane</keyword>
<name>A0A5D4NMF4_9BACI</name>
<comment type="similarity">
    <text evidence="7">Belongs to the binding-protein-dependent transport system permease family.</text>
</comment>
<feature type="transmembrane region" description="Helical" evidence="7">
    <location>
        <begin position="62"/>
        <end position="86"/>
    </location>
</feature>
<keyword evidence="4 7" id="KW-0812">Transmembrane</keyword>
<organism evidence="9 10">
    <name type="scientific">Rossellomorea vietnamensis</name>
    <dbReference type="NCBI Taxonomy" id="218284"/>
    <lineage>
        <taxon>Bacteria</taxon>
        <taxon>Bacillati</taxon>
        <taxon>Bacillota</taxon>
        <taxon>Bacilli</taxon>
        <taxon>Bacillales</taxon>
        <taxon>Bacillaceae</taxon>
        <taxon>Rossellomorea</taxon>
    </lineage>
</organism>
<sequence length="262" mass="29255">MRNRFLQRGWRPAVAIILLFIIWEIAVRTADIPAWLLPSPSRVGSEAITVWPTFQEHLTSTVFLTLLGFSIGCSIGLIVAVGLHLIPILRESVYPLLILSQNIPIIVLAPLLVVWFGFGLLPKMIVITLVCFFPVAVPALDGFRQTGNELKHYMQMAGASKMQIFRKLEWPHSLPSIFSGLKISATYSVMGAVISEWLGAKQGIGVFMTLASSSFRTDRVFVAIFAIMLLSLVFFALIIGMEKWLIKWQPKGDERSGKVENR</sequence>
<dbReference type="SUPFAM" id="SSF161098">
    <property type="entry name" value="MetI-like"/>
    <property type="match status" value="1"/>
</dbReference>
<protein>
    <submittedName>
        <fullName evidence="9">ABC transporter permease</fullName>
    </submittedName>
</protein>
<comment type="caution">
    <text evidence="9">The sequence shown here is derived from an EMBL/GenBank/DDBJ whole genome shotgun (WGS) entry which is preliminary data.</text>
</comment>
<evidence type="ECO:0000256" key="2">
    <source>
        <dbReference type="ARBA" id="ARBA00022448"/>
    </source>
</evidence>
<reference evidence="9 10" key="1">
    <citation type="submission" date="2019-08" db="EMBL/GenBank/DDBJ databases">
        <title>Bacillus genomes from the desert of Cuatro Cienegas, Coahuila.</title>
        <authorList>
            <person name="Olmedo-Alvarez G."/>
        </authorList>
    </citation>
    <scope>NUCLEOTIDE SEQUENCE [LARGE SCALE GENOMIC DNA]</scope>
    <source>
        <strain evidence="9 10">CH34_1T</strain>
    </source>
</reference>
<dbReference type="InterPro" id="IPR035906">
    <property type="entry name" value="MetI-like_sf"/>
</dbReference>
<dbReference type="InterPro" id="IPR000515">
    <property type="entry name" value="MetI-like"/>
</dbReference>
<keyword evidence="3" id="KW-1003">Cell membrane</keyword>
<feature type="transmembrane region" description="Helical" evidence="7">
    <location>
        <begin position="124"/>
        <end position="143"/>
    </location>
</feature>
<dbReference type="PANTHER" id="PTHR30151">
    <property type="entry name" value="ALKANE SULFONATE ABC TRANSPORTER-RELATED, MEMBRANE SUBUNIT"/>
    <property type="match status" value="1"/>
</dbReference>
<evidence type="ECO:0000256" key="6">
    <source>
        <dbReference type="ARBA" id="ARBA00023136"/>
    </source>
</evidence>
<evidence type="ECO:0000256" key="1">
    <source>
        <dbReference type="ARBA" id="ARBA00004651"/>
    </source>
</evidence>
<comment type="subcellular location">
    <subcellularLocation>
        <location evidence="1 7">Cell membrane</location>
        <topology evidence="1 7">Multi-pass membrane protein</topology>
    </subcellularLocation>
</comment>
<dbReference type="OrthoDB" id="9804353at2"/>
<evidence type="ECO:0000256" key="5">
    <source>
        <dbReference type="ARBA" id="ARBA00022989"/>
    </source>
</evidence>
<dbReference type="PROSITE" id="PS50928">
    <property type="entry name" value="ABC_TM1"/>
    <property type="match status" value="1"/>
</dbReference>
<feature type="domain" description="ABC transmembrane type-1" evidence="8">
    <location>
        <begin position="58"/>
        <end position="238"/>
    </location>
</feature>
<gene>
    <name evidence="9" type="ORF">FZC78_15765</name>
</gene>
<dbReference type="RefSeq" id="WP_148941005.1">
    <property type="nucleotide sequence ID" value="NZ_VTEI01000008.1"/>
</dbReference>
<keyword evidence="2 7" id="KW-0813">Transport</keyword>
<evidence type="ECO:0000256" key="4">
    <source>
        <dbReference type="ARBA" id="ARBA00022692"/>
    </source>
</evidence>
<evidence type="ECO:0000313" key="9">
    <source>
        <dbReference type="EMBL" id="TYS15455.1"/>
    </source>
</evidence>
<dbReference type="Pfam" id="PF00528">
    <property type="entry name" value="BPD_transp_1"/>
    <property type="match status" value="1"/>
</dbReference>
<feature type="transmembrane region" description="Helical" evidence="7">
    <location>
        <begin position="93"/>
        <end position="118"/>
    </location>
</feature>
<keyword evidence="5 7" id="KW-1133">Transmembrane helix</keyword>
<feature type="transmembrane region" description="Helical" evidence="7">
    <location>
        <begin position="220"/>
        <end position="241"/>
    </location>
</feature>
<dbReference type="GO" id="GO:0005886">
    <property type="term" value="C:plasma membrane"/>
    <property type="evidence" value="ECO:0007669"/>
    <property type="project" value="UniProtKB-SubCell"/>
</dbReference>
<evidence type="ECO:0000259" key="8">
    <source>
        <dbReference type="PROSITE" id="PS50928"/>
    </source>
</evidence>
<evidence type="ECO:0000313" key="10">
    <source>
        <dbReference type="Proteomes" id="UP000322267"/>
    </source>
</evidence>
<dbReference type="Proteomes" id="UP000322267">
    <property type="component" value="Unassembled WGS sequence"/>
</dbReference>
<evidence type="ECO:0000256" key="3">
    <source>
        <dbReference type="ARBA" id="ARBA00022475"/>
    </source>
</evidence>
<accession>A0A5D4NMF4</accession>
<dbReference type="EMBL" id="VTEI01000008">
    <property type="protein sequence ID" value="TYS15455.1"/>
    <property type="molecule type" value="Genomic_DNA"/>
</dbReference>
<dbReference type="Gene3D" id="1.10.3720.10">
    <property type="entry name" value="MetI-like"/>
    <property type="match status" value="1"/>
</dbReference>
<evidence type="ECO:0000256" key="7">
    <source>
        <dbReference type="RuleBase" id="RU363032"/>
    </source>
</evidence>
<dbReference type="GO" id="GO:0055085">
    <property type="term" value="P:transmembrane transport"/>
    <property type="evidence" value="ECO:0007669"/>
    <property type="project" value="InterPro"/>
</dbReference>